<proteinExistence type="predicted"/>
<keyword evidence="5" id="KW-0732">Signal</keyword>
<feature type="transmembrane region" description="Helical" evidence="9">
    <location>
        <begin position="1316"/>
        <end position="1333"/>
    </location>
</feature>
<keyword evidence="4" id="KW-0964">Secreted</keyword>
<evidence type="ECO:0008006" key="12">
    <source>
        <dbReference type="Google" id="ProtNLM"/>
    </source>
</evidence>
<dbReference type="PANTHER" id="PTHR11319:SF35">
    <property type="entry name" value="OUTER MEMBRANE PROTEIN PMPC-RELATED"/>
    <property type="match status" value="1"/>
</dbReference>
<name>A0AAE0FUR8_9CHLO</name>
<keyword evidence="9" id="KW-0812">Transmembrane</keyword>
<evidence type="ECO:0000256" key="6">
    <source>
        <dbReference type="ARBA" id="ARBA00023136"/>
    </source>
</evidence>
<comment type="caution">
    <text evidence="10">The sequence shown here is derived from an EMBL/GenBank/DDBJ whole genome shotgun (WGS) entry which is preliminary data.</text>
</comment>
<dbReference type="PANTHER" id="PTHR11319">
    <property type="entry name" value="G PROTEIN-COUPLED RECEPTOR-RELATED"/>
    <property type="match status" value="1"/>
</dbReference>
<dbReference type="NCBIfam" id="TIGR01376">
    <property type="entry name" value="POMP_repeat"/>
    <property type="match status" value="1"/>
</dbReference>
<evidence type="ECO:0000256" key="2">
    <source>
        <dbReference type="ARBA" id="ARBA00004442"/>
    </source>
</evidence>
<dbReference type="GO" id="GO:0005576">
    <property type="term" value="C:extracellular region"/>
    <property type="evidence" value="ECO:0007669"/>
    <property type="project" value="UniProtKB-SubCell"/>
</dbReference>
<keyword evidence="9" id="KW-1133">Transmembrane helix</keyword>
<dbReference type="EMBL" id="LGRX02013136">
    <property type="protein sequence ID" value="KAK3266399.1"/>
    <property type="molecule type" value="Genomic_DNA"/>
</dbReference>
<accession>A0AAE0FUR8</accession>
<evidence type="ECO:0000256" key="5">
    <source>
        <dbReference type="ARBA" id="ARBA00022729"/>
    </source>
</evidence>
<keyword evidence="6 9" id="KW-0472">Membrane</keyword>
<evidence type="ECO:0000256" key="4">
    <source>
        <dbReference type="ARBA" id="ARBA00022525"/>
    </source>
</evidence>
<dbReference type="Proteomes" id="UP001190700">
    <property type="component" value="Unassembled WGS sequence"/>
</dbReference>
<feature type="transmembrane region" description="Helical" evidence="9">
    <location>
        <begin position="1345"/>
        <end position="1366"/>
    </location>
</feature>
<keyword evidence="7" id="KW-0998">Cell outer membrane</keyword>
<evidence type="ECO:0000256" key="9">
    <source>
        <dbReference type="SAM" id="Phobius"/>
    </source>
</evidence>
<evidence type="ECO:0000256" key="1">
    <source>
        <dbReference type="ARBA" id="ARBA00004196"/>
    </source>
</evidence>
<comment type="subcellular location">
    <subcellularLocation>
        <location evidence="1">Cell envelope</location>
    </subcellularLocation>
    <subcellularLocation>
        <location evidence="2">Cell outer membrane</location>
    </subcellularLocation>
    <subcellularLocation>
        <location evidence="3">Secreted</location>
    </subcellularLocation>
</comment>
<feature type="region of interest" description="Disordered" evidence="8">
    <location>
        <begin position="986"/>
        <end position="1012"/>
    </location>
</feature>
<gene>
    <name evidence="10" type="ORF">CYMTET_24973</name>
</gene>
<evidence type="ECO:0000313" key="10">
    <source>
        <dbReference type="EMBL" id="KAK3266399.1"/>
    </source>
</evidence>
<organism evidence="10 11">
    <name type="scientific">Cymbomonas tetramitiformis</name>
    <dbReference type="NCBI Taxonomy" id="36881"/>
    <lineage>
        <taxon>Eukaryota</taxon>
        <taxon>Viridiplantae</taxon>
        <taxon>Chlorophyta</taxon>
        <taxon>Pyramimonadophyceae</taxon>
        <taxon>Pyramimonadales</taxon>
        <taxon>Pyramimonadaceae</taxon>
        <taxon>Cymbomonas</taxon>
    </lineage>
</organism>
<feature type="non-terminal residue" evidence="10">
    <location>
        <position position="1"/>
    </location>
</feature>
<reference evidence="10 11" key="1">
    <citation type="journal article" date="2015" name="Genome Biol. Evol.">
        <title>Comparative Genomics of a Bacterivorous Green Alga Reveals Evolutionary Causalities and Consequences of Phago-Mixotrophic Mode of Nutrition.</title>
        <authorList>
            <person name="Burns J.A."/>
            <person name="Paasch A."/>
            <person name="Narechania A."/>
            <person name="Kim E."/>
        </authorList>
    </citation>
    <scope>NUCLEOTIDE SEQUENCE [LARGE SCALE GENOMIC DNA]</scope>
    <source>
        <strain evidence="10 11">PLY_AMNH</strain>
    </source>
</reference>
<evidence type="ECO:0000256" key="3">
    <source>
        <dbReference type="ARBA" id="ARBA00004613"/>
    </source>
</evidence>
<feature type="transmembrane region" description="Helical" evidence="9">
    <location>
        <begin position="1120"/>
        <end position="1145"/>
    </location>
</feature>
<feature type="transmembrane region" description="Helical" evidence="9">
    <location>
        <begin position="820"/>
        <end position="839"/>
    </location>
</feature>
<evidence type="ECO:0000256" key="8">
    <source>
        <dbReference type="SAM" id="MobiDB-lite"/>
    </source>
</evidence>
<protein>
    <recommendedName>
        <fullName evidence="12">Right handed beta helix domain-containing protein</fullName>
    </recommendedName>
</protein>
<feature type="transmembrane region" description="Helical" evidence="9">
    <location>
        <begin position="692"/>
        <end position="714"/>
    </location>
</feature>
<dbReference type="InterPro" id="IPR011050">
    <property type="entry name" value="Pectin_lyase_fold/virulence"/>
</dbReference>
<evidence type="ECO:0000313" key="11">
    <source>
        <dbReference type="Proteomes" id="UP001190700"/>
    </source>
</evidence>
<dbReference type="InterPro" id="IPR003368">
    <property type="entry name" value="POMP_repeat"/>
</dbReference>
<evidence type="ECO:0000256" key="7">
    <source>
        <dbReference type="ARBA" id="ARBA00023237"/>
    </source>
</evidence>
<sequence>GEGGALHLKAISGSVSVSAVHTSFVNNSAETHGGAVYAFSKTLQYSHMELITLHTNVSFNSAQQAGGGLYLKSAVAEVSSSLIEGNEARTLGGGVFSTAYSVVNMSKATRVSGNIAKNGGGAAVVDTFSTFRVTNCVIEHNAALQESGGGFSVTELSTLVLRRCNASANTAATFGGAVYALSSVVRLVEGSLLHNNTALYEGGGVFVMGTEDAWSTLEVADSELRDGHAGGRGGGLFMRPHCEAVLTSSCIAGNTAILRGGGCAFDGLSHIHMEEVVMEHNVALEGGGAYVTNNASLTVNLSAFQHNTAELAGAGILASDEAAVSAVHTTFAWNSVGLESRCDAEGGGAGLSTTSHLTTLLVEDCRFEGGTAVMGGGIFLDTPMTEIRLRRLHFQNNNASIGTNIHWEYTNTSGLVIPECHDCTHPAGTALLATNAVSFLVLQDGTSEPVQAVRGNSTYGLDPPIRYVALDFYGNLTPHQATRSLAVVVNSQDSRVGNQTVAFYEERGSVFAGLNVSGTPGKTVNLQFSPQTLGWEAKFLEVALAPCEKGDVYLESAEDCKACEETSIKFTNSTEACSSCSETAGITCTGGSEFQLEDGYWMPVEWIKANCPGDAPACFMDKVYKCPSPHDTGCAAPAGVRRGNQAAQPYISEAALCREGHRTDVVYCASCERGHYIDEGRCLACPERGTSLWYAMGLPLLVLLVLVVLVAVGIKSSWHHSFLTLHRKLTLTASHEHPRVAEAATSVPLSLYLLNVFMGHIQVTIQTNLIFQESDLPRHYRKYLDSSSALTFPAISWLRLDCLASSFNLPGDTGNFYWTFMFYACLPFFLALPIGIAVARKRLRRAPHRRVPQRARLDDFSGEVDVSCDIPGRRPDNLPCDVEYPNSADLSPYRLQPPERMEEVEISSPRDGMRVNLMEDRGLPPVELAMDEVELGVMWSTTDSDRAGDVTEDDVVVWTKAEPWDGDAEEEWDGISPLYELSPPPKASWKSSVRGGRDQSMGMPGLQSNGGANGNLRVRRRGILKPDVIRRRRSSVEAYFSRLASSSFFQDFELNPENKSADAYGWSTLTIYMASTAMVYSHPSCATIVLQLFNCEHIYMDADQWWLRVDYSVECFTAKWYSFFTFLVVVSVVFFIGFPCALALVPHHLKKYKRVRYVRSGVILYLHESHITVISDELMAAIEQGLAPEGVIDADSAECIRALSARTAPEPRRYGIATLGDTPDVVEMMYDTQRLEAQTALETAWAQTIFYSYMAPFNEKLYMWYAYDMVRKLMQTSAVIVVGQVYGLFYALIISVIALAIHTFARPYKHVYVDRWQTAALSLHTLVIAMFIAGKHIANGLLNNLVGISLVVAQTVFSFSMLWVIGLNAVRENRQLLSNLAIKIREYFSKSNRFHI</sequence>
<keyword evidence="11" id="KW-1185">Reference proteome</keyword>
<dbReference type="SUPFAM" id="SSF51126">
    <property type="entry name" value="Pectin lyase-like"/>
    <property type="match status" value="1"/>
</dbReference>
<feature type="transmembrane region" description="Helical" evidence="9">
    <location>
        <begin position="1278"/>
        <end position="1304"/>
    </location>
</feature>
<feature type="transmembrane region" description="Helical" evidence="9">
    <location>
        <begin position="1079"/>
        <end position="1100"/>
    </location>
</feature>